<dbReference type="RefSeq" id="XP_065330193.1">
    <property type="nucleotide sequence ID" value="XM_065474121.1"/>
</dbReference>
<evidence type="ECO:0000256" key="1">
    <source>
        <dbReference type="SAM" id="Coils"/>
    </source>
</evidence>
<evidence type="ECO:0000313" key="2">
    <source>
        <dbReference type="EMBL" id="WUR04048.1"/>
    </source>
</evidence>
<name>A0AAX4JDU7_9MICR</name>
<feature type="coiled-coil region" evidence="1">
    <location>
        <begin position="1"/>
        <end position="28"/>
    </location>
</feature>
<dbReference type="AlphaFoldDB" id="A0AAX4JDU7"/>
<proteinExistence type="predicted"/>
<dbReference type="Proteomes" id="UP001334084">
    <property type="component" value="Chromosome 7"/>
</dbReference>
<gene>
    <name evidence="2" type="ORF">VNE69_07116</name>
</gene>
<reference evidence="2" key="1">
    <citation type="journal article" date="2024" name="BMC Genomics">
        <title>Functional annotation of a divergent genome using sequence and structure-based similarity.</title>
        <authorList>
            <person name="Svedberg D."/>
            <person name="Winiger R.R."/>
            <person name="Berg A."/>
            <person name="Sharma H."/>
            <person name="Tellgren-Roth C."/>
            <person name="Debrunner-Vossbrinck B.A."/>
            <person name="Vossbrinck C.R."/>
            <person name="Barandun J."/>
        </authorList>
    </citation>
    <scope>NUCLEOTIDE SEQUENCE</scope>
    <source>
        <strain evidence="2">Illinois isolate</strain>
    </source>
</reference>
<keyword evidence="3" id="KW-1185">Reference proteome</keyword>
<evidence type="ECO:0000313" key="3">
    <source>
        <dbReference type="Proteomes" id="UP001334084"/>
    </source>
</evidence>
<dbReference type="KEGG" id="vnx:VNE69_07116"/>
<sequence>MEKLIKQKEKLENDLNLTKQKHDLLIKDYQQISTDLTHLRTTKLSLLQKFEDAKQILKQKKTLFVSLKKNIKDYKLHKQHEIREIYKNKFENLLLRINEIKWKYNLQIFKSFDKIKEIENEAEIFKNLKIEINYFYKNQFSNLKKYLVFEIVKNKELHDMIYKIKFVKEFEEYFKIELFLECMNEYINKRYEYHFASDSETNRLDKAEWVFNFLEKKIKEIHKFIGIYEKYNTNNINSTNNYDTINNINNTNIYDKQIYKQQDNNNSTNNINSTNINDTNNQDKQIYKQQDNIDTNDTNAYFISICKNVVNLIKSRINDIENIDSYQKRNLLINFNFFLSLFTRNIFLDFSLDLNSHFSDFRSDLLHSERSEINQKLQEIHKLNFKEWFPKYEDLIKENLDLIKKFLPLDVEYVVDNILDFHVVFIDSMRYLNRKEIHVLVYLFNMFEEFKENIQYLLEDYIYNINENDKYNDNVLDEEKVDNILLKITKFNLENFKLIKTLFENDINNIINLKFYFINDLYLIFGDYKKCKGFSKLRHLSAEMIDQHILSILTTKKLDQSEYTEYISLYRKLKDIFDIKEWDSRECMKCIKGIFENKTVKNKYTEEINRIYY</sequence>
<protein>
    <submittedName>
        <fullName evidence="2">Conserved oligomeric Golgi complex subunit 6</fullName>
    </submittedName>
</protein>
<keyword evidence="1" id="KW-0175">Coiled coil</keyword>
<dbReference type="GeneID" id="90541872"/>
<accession>A0AAX4JDU7</accession>
<organism evidence="2 3">
    <name type="scientific">Vairimorpha necatrix</name>
    <dbReference type="NCBI Taxonomy" id="6039"/>
    <lineage>
        <taxon>Eukaryota</taxon>
        <taxon>Fungi</taxon>
        <taxon>Fungi incertae sedis</taxon>
        <taxon>Microsporidia</taxon>
        <taxon>Nosematidae</taxon>
        <taxon>Vairimorpha</taxon>
    </lineage>
</organism>
<dbReference type="EMBL" id="CP142732">
    <property type="protein sequence ID" value="WUR04048.1"/>
    <property type="molecule type" value="Genomic_DNA"/>
</dbReference>